<proteinExistence type="predicted"/>
<gene>
    <name evidence="2" type="ORF">S01H4_57884</name>
</gene>
<evidence type="ECO:0000259" key="1">
    <source>
        <dbReference type="Pfam" id="PF04073"/>
    </source>
</evidence>
<dbReference type="Pfam" id="PF04073">
    <property type="entry name" value="tRNA_edit"/>
    <property type="match status" value="1"/>
</dbReference>
<organism evidence="2">
    <name type="scientific">marine sediment metagenome</name>
    <dbReference type="NCBI Taxonomy" id="412755"/>
    <lineage>
        <taxon>unclassified sequences</taxon>
        <taxon>metagenomes</taxon>
        <taxon>ecological metagenomes</taxon>
    </lineage>
</organism>
<evidence type="ECO:0000313" key="2">
    <source>
        <dbReference type="EMBL" id="GAH10697.1"/>
    </source>
</evidence>
<dbReference type="EMBL" id="BART01033752">
    <property type="protein sequence ID" value="GAH10697.1"/>
    <property type="molecule type" value="Genomic_DNA"/>
</dbReference>
<comment type="caution">
    <text evidence="2">The sequence shown here is derived from an EMBL/GenBank/DDBJ whole genome shotgun (WGS) entry which is preliminary data.</text>
</comment>
<feature type="non-terminal residue" evidence="2">
    <location>
        <position position="76"/>
    </location>
</feature>
<name>X1CSD6_9ZZZZ</name>
<dbReference type="SUPFAM" id="SSF55826">
    <property type="entry name" value="YbaK/ProRS associated domain"/>
    <property type="match status" value="1"/>
</dbReference>
<sequence>MIEVNGELFVRIYLAGGEVGDDFLGGKHIELADETSIEKVTGAKVGFAGPVGIADKVSKMIIDHAVAAMAVGVTGA</sequence>
<dbReference type="AlphaFoldDB" id="X1CSD6"/>
<accession>X1CSD6</accession>
<dbReference type="InterPro" id="IPR036754">
    <property type="entry name" value="YbaK/aa-tRNA-synt-asso_dom_sf"/>
</dbReference>
<protein>
    <recommendedName>
        <fullName evidence="1">YbaK/aminoacyl-tRNA synthetase-associated domain-containing protein</fullName>
    </recommendedName>
</protein>
<dbReference type="InterPro" id="IPR007214">
    <property type="entry name" value="YbaK/aa-tRNA-synth-assoc-dom"/>
</dbReference>
<reference evidence="2" key="1">
    <citation type="journal article" date="2014" name="Front. Microbiol.">
        <title>High frequency of phylogenetically diverse reductive dehalogenase-homologous genes in deep subseafloor sedimentary metagenomes.</title>
        <authorList>
            <person name="Kawai M."/>
            <person name="Futagami T."/>
            <person name="Toyoda A."/>
            <person name="Takaki Y."/>
            <person name="Nishi S."/>
            <person name="Hori S."/>
            <person name="Arai W."/>
            <person name="Tsubouchi T."/>
            <person name="Morono Y."/>
            <person name="Uchiyama I."/>
            <person name="Ito T."/>
            <person name="Fujiyama A."/>
            <person name="Inagaki F."/>
            <person name="Takami H."/>
        </authorList>
    </citation>
    <scope>NUCLEOTIDE SEQUENCE</scope>
    <source>
        <strain evidence="2">Expedition CK06-06</strain>
    </source>
</reference>
<feature type="domain" description="YbaK/aminoacyl-tRNA synthetase-associated" evidence="1">
    <location>
        <begin position="24"/>
        <end position="74"/>
    </location>
</feature>
<dbReference type="GO" id="GO:0002161">
    <property type="term" value="F:aminoacyl-tRNA deacylase activity"/>
    <property type="evidence" value="ECO:0007669"/>
    <property type="project" value="InterPro"/>
</dbReference>
<dbReference type="Gene3D" id="3.90.960.10">
    <property type="entry name" value="YbaK/aminoacyl-tRNA synthetase-associated domain"/>
    <property type="match status" value="1"/>
</dbReference>